<name>A0ABR2ZVP4_9AGAR</name>
<dbReference type="InterPro" id="IPR008984">
    <property type="entry name" value="SMAD_FHA_dom_sf"/>
</dbReference>
<feature type="compositionally biased region" description="Basic and acidic residues" evidence="1">
    <location>
        <begin position="1"/>
        <end position="12"/>
    </location>
</feature>
<reference evidence="4 5" key="1">
    <citation type="submission" date="2024-05" db="EMBL/GenBank/DDBJ databases">
        <title>A draft genome resource for the thread blight pathogen Marasmius tenuissimus strain MS-2.</title>
        <authorList>
            <person name="Yulfo-Soto G.E."/>
            <person name="Baruah I.K."/>
            <person name="Amoako-Attah I."/>
            <person name="Bukari Y."/>
            <person name="Meinhardt L.W."/>
            <person name="Bailey B.A."/>
            <person name="Cohen S.P."/>
        </authorList>
    </citation>
    <scope>NUCLEOTIDE SEQUENCE [LARGE SCALE GENOMIC DNA]</scope>
    <source>
        <strain evidence="4 5">MS-2</strain>
    </source>
</reference>
<dbReference type="Pfam" id="PF00498">
    <property type="entry name" value="FHA"/>
    <property type="match status" value="1"/>
</dbReference>
<evidence type="ECO:0000313" key="5">
    <source>
        <dbReference type="Proteomes" id="UP001437256"/>
    </source>
</evidence>
<feature type="domain" description="G-patch" evidence="3">
    <location>
        <begin position="281"/>
        <end position="327"/>
    </location>
</feature>
<dbReference type="PROSITE" id="PS50006">
    <property type="entry name" value="FHA_DOMAIN"/>
    <property type="match status" value="1"/>
</dbReference>
<feature type="region of interest" description="Disordered" evidence="1">
    <location>
        <begin position="177"/>
        <end position="225"/>
    </location>
</feature>
<dbReference type="SUPFAM" id="SSF49879">
    <property type="entry name" value="SMAD/FHA domain"/>
    <property type="match status" value="1"/>
</dbReference>
<evidence type="ECO:0000313" key="4">
    <source>
        <dbReference type="EMBL" id="KAL0064848.1"/>
    </source>
</evidence>
<dbReference type="PANTHER" id="PTHR23106:SF24">
    <property type="entry name" value="ANGIOGENIC FACTOR WITH G PATCH AND FHA DOMAINS 1"/>
    <property type="match status" value="1"/>
</dbReference>
<feature type="compositionally biased region" description="Basic and acidic residues" evidence="1">
    <location>
        <begin position="207"/>
        <end position="220"/>
    </location>
</feature>
<organism evidence="4 5">
    <name type="scientific">Marasmius tenuissimus</name>
    <dbReference type="NCBI Taxonomy" id="585030"/>
    <lineage>
        <taxon>Eukaryota</taxon>
        <taxon>Fungi</taxon>
        <taxon>Dikarya</taxon>
        <taxon>Basidiomycota</taxon>
        <taxon>Agaricomycotina</taxon>
        <taxon>Agaricomycetes</taxon>
        <taxon>Agaricomycetidae</taxon>
        <taxon>Agaricales</taxon>
        <taxon>Marasmiineae</taxon>
        <taxon>Marasmiaceae</taxon>
        <taxon>Marasmius</taxon>
    </lineage>
</organism>
<feature type="compositionally biased region" description="Low complexity" evidence="1">
    <location>
        <begin position="194"/>
        <end position="206"/>
    </location>
</feature>
<dbReference type="SMART" id="SM00443">
    <property type="entry name" value="G_patch"/>
    <property type="match status" value="1"/>
</dbReference>
<keyword evidence="5" id="KW-1185">Reference proteome</keyword>
<evidence type="ECO:0000256" key="1">
    <source>
        <dbReference type="SAM" id="MobiDB-lite"/>
    </source>
</evidence>
<dbReference type="PANTHER" id="PTHR23106">
    <property type="entry name" value="ANGIOGENIC FACTOR WITH G PATCH AND FHA DOMAINS 1"/>
    <property type="match status" value="1"/>
</dbReference>
<sequence length="351" mass="38487">MPQERILNREAEASPPLTVPTRSNSSANTCRLIVSHTRILPKLLRVARLDGYAEVQLGRDAAHDTVPRIRLREMEVSKLHATVYWDQSWNGWGIVDMGSKHGTFLRSSTGNTTESDPRGTRLSLPKAASVPKRLRHLDVITIGSTAFIVHIHEEGLPCVDCSPKQVENEIPLFPVPKKRTVSSREGSSDTVRESTSISSSKAALSQLKRELLPRHDDASRKNTSTYRYVDRSARRRAMYPMSKADAPGVPVGSSPEPLVHETGSTKPPERPISQPAAPLTSFNVGHMLLVKQGWVPGTSLGTMENGRVEPLDVKIRSDRSGLGASVPQEVLGSPADGYKGADKYARWPGSR</sequence>
<proteinExistence type="predicted"/>
<gene>
    <name evidence="4" type="ORF">AAF712_008245</name>
</gene>
<protein>
    <recommendedName>
        <fullName evidence="6">Angiogenic factor with G patch and FHA domains 1</fullName>
    </recommendedName>
</protein>
<evidence type="ECO:0008006" key="6">
    <source>
        <dbReference type="Google" id="ProtNLM"/>
    </source>
</evidence>
<evidence type="ECO:0000259" key="2">
    <source>
        <dbReference type="PROSITE" id="PS50006"/>
    </source>
</evidence>
<dbReference type="Gene3D" id="2.60.200.20">
    <property type="match status" value="1"/>
</dbReference>
<feature type="region of interest" description="Disordered" evidence="1">
    <location>
        <begin position="316"/>
        <end position="351"/>
    </location>
</feature>
<comment type="caution">
    <text evidence="4">The sequence shown here is derived from an EMBL/GenBank/DDBJ whole genome shotgun (WGS) entry which is preliminary data.</text>
</comment>
<feature type="domain" description="FHA" evidence="2">
    <location>
        <begin position="55"/>
        <end position="110"/>
    </location>
</feature>
<evidence type="ECO:0000259" key="3">
    <source>
        <dbReference type="PROSITE" id="PS50174"/>
    </source>
</evidence>
<dbReference type="EMBL" id="JBBXMP010000056">
    <property type="protein sequence ID" value="KAL0064848.1"/>
    <property type="molecule type" value="Genomic_DNA"/>
</dbReference>
<feature type="region of interest" description="Disordered" evidence="1">
    <location>
        <begin position="1"/>
        <end position="24"/>
    </location>
</feature>
<dbReference type="PROSITE" id="PS50174">
    <property type="entry name" value="G_PATCH"/>
    <property type="match status" value="1"/>
</dbReference>
<feature type="region of interest" description="Disordered" evidence="1">
    <location>
        <begin position="237"/>
        <end position="278"/>
    </location>
</feature>
<dbReference type="InterPro" id="IPR000467">
    <property type="entry name" value="G_patch_dom"/>
</dbReference>
<accession>A0ABR2ZVP4</accession>
<dbReference type="Proteomes" id="UP001437256">
    <property type="component" value="Unassembled WGS sequence"/>
</dbReference>
<dbReference type="InterPro" id="IPR053027">
    <property type="entry name" value="AGGF1"/>
</dbReference>
<dbReference type="InterPro" id="IPR000253">
    <property type="entry name" value="FHA_dom"/>
</dbReference>
<dbReference type="Pfam" id="PF01585">
    <property type="entry name" value="G-patch"/>
    <property type="match status" value="1"/>
</dbReference>